<dbReference type="CDD" id="cd00165">
    <property type="entry name" value="S4"/>
    <property type="match status" value="1"/>
</dbReference>
<evidence type="ECO:0000256" key="2">
    <source>
        <dbReference type="SAM" id="MobiDB-lite"/>
    </source>
</evidence>
<dbReference type="Proteomes" id="UP001244295">
    <property type="component" value="Unassembled WGS sequence"/>
</dbReference>
<dbReference type="EMBL" id="JAUSRR010000004">
    <property type="protein sequence ID" value="MDP9923776.1"/>
    <property type="molecule type" value="Genomic_DNA"/>
</dbReference>
<proteinExistence type="predicted"/>
<dbReference type="AlphaFoldDB" id="A0AAW8DX00"/>
<dbReference type="InterPro" id="IPR002942">
    <property type="entry name" value="S4_RNA-bd"/>
</dbReference>
<dbReference type="GO" id="GO:0003723">
    <property type="term" value="F:RNA binding"/>
    <property type="evidence" value="ECO:0007669"/>
    <property type="project" value="UniProtKB-KW"/>
</dbReference>
<dbReference type="SMART" id="SM00363">
    <property type="entry name" value="S4"/>
    <property type="match status" value="1"/>
</dbReference>
<protein>
    <submittedName>
        <fullName evidence="4">Ribosome-associated heat shock protein Hsp15</fullName>
    </submittedName>
</protein>
<name>A0AAW8DX00_9BURK</name>
<dbReference type="SUPFAM" id="SSF55174">
    <property type="entry name" value="Alpha-L RNA-binding motif"/>
    <property type="match status" value="1"/>
</dbReference>
<evidence type="ECO:0000313" key="4">
    <source>
        <dbReference type="EMBL" id="MDP9923776.1"/>
    </source>
</evidence>
<dbReference type="PROSITE" id="PS50889">
    <property type="entry name" value="S4"/>
    <property type="match status" value="1"/>
</dbReference>
<comment type="caution">
    <text evidence="4">The sequence shown here is derived from an EMBL/GenBank/DDBJ whole genome shotgun (WGS) entry which is preliminary data.</text>
</comment>
<evidence type="ECO:0000313" key="5">
    <source>
        <dbReference type="Proteomes" id="UP001244295"/>
    </source>
</evidence>
<organism evidence="4 5">
    <name type="scientific">Variovorax boronicumulans</name>
    <dbReference type="NCBI Taxonomy" id="436515"/>
    <lineage>
        <taxon>Bacteria</taxon>
        <taxon>Pseudomonadati</taxon>
        <taxon>Pseudomonadota</taxon>
        <taxon>Betaproteobacteria</taxon>
        <taxon>Burkholderiales</taxon>
        <taxon>Comamonadaceae</taxon>
        <taxon>Variovorax</taxon>
    </lineage>
</organism>
<keyword evidence="4" id="KW-0346">Stress response</keyword>
<keyword evidence="1" id="KW-0694">RNA-binding</keyword>
<dbReference type="InterPro" id="IPR036986">
    <property type="entry name" value="S4_RNA-bd_sf"/>
</dbReference>
<feature type="region of interest" description="Disordered" evidence="2">
    <location>
        <begin position="103"/>
        <end position="164"/>
    </location>
</feature>
<feature type="domain" description="RNA-binding S4" evidence="3">
    <location>
        <begin position="13"/>
        <end position="76"/>
    </location>
</feature>
<sequence length="164" mass="18506">MADLSFPTFMDRLRIDKWLWAARFFKTRSLAADEIGKNRIQVNGEVAKASREVKAGDTVAMRLGPLTRTVTVRGLSGQRGPAPVAQQLYEETPESLAAQAAFREQRRMGSEPALAIEQGRPTKRDRREIDGVRHQAEWDNRWSASIDESNGDDDHPPPRGRPQR</sequence>
<dbReference type="Pfam" id="PF01479">
    <property type="entry name" value="S4"/>
    <property type="match status" value="1"/>
</dbReference>
<reference evidence="4" key="1">
    <citation type="submission" date="2023-07" db="EMBL/GenBank/DDBJ databases">
        <title>Sorghum-associated microbial communities from plants grown in Nebraska, USA.</title>
        <authorList>
            <person name="Schachtman D."/>
        </authorList>
    </citation>
    <scope>NUCLEOTIDE SEQUENCE</scope>
    <source>
        <strain evidence="4">DS2795</strain>
    </source>
</reference>
<dbReference type="Gene3D" id="3.10.290.10">
    <property type="entry name" value="RNA-binding S4 domain"/>
    <property type="match status" value="1"/>
</dbReference>
<evidence type="ECO:0000259" key="3">
    <source>
        <dbReference type="SMART" id="SM00363"/>
    </source>
</evidence>
<feature type="compositionally biased region" description="Basic and acidic residues" evidence="2">
    <location>
        <begin position="120"/>
        <end position="140"/>
    </location>
</feature>
<gene>
    <name evidence="4" type="ORF">J2W25_002799</name>
</gene>
<accession>A0AAW8DX00</accession>
<evidence type="ECO:0000256" key="1">
    <source>
        <dbReference type="PROSITE-ProRule" id="PRU00182"/>
    </source>
</evidence>